<dbReference type="PANTHER" id="PTHR35037:SF7">
    <property type="entry name" value="AUTOTRANSPORTER"/>
    <property type="match status" value="1"/>
</dbReference>
<gene>
    <name evidence="2" type="ORF">K8V65_08945</name>
</gene>
<dbReference type="InterPro" id="IPR006315">
    <property type="entry name" value="OM_autotransptr_brl_dom"/>
</dbReference>
<dbReference type="InterPro" id="IPR036709">
    <property type="entry name" value="Autotransporte_beta_dom_sf"/>
</dbReference>
<dbReference type="NCBIfam" id="TIGR01414">
    <property type="entry name" value="autotrans_barl"/>
    <property type="match status" value="1"/>
</dbReference>
<dbReference type="EMBL" id="DYVR01000250">
    <property type="protein sequence ID" value="HJF85773.1"/>
    <property type="molecule type" value="Genomic_DNA"/>
</dbReference>
<organism evidence="2 3">
    <name type="scientific">Megamonas hypermegale</name>
    <dbReference type="NCBI Taxonomy" id="158847"/>
    <lineage>
        <taxon>Bacteria</taxon>
        <taxon>Bacillati</taxon>
        <taxon>Bacillota</taxon>
        <taxon>Negativicutes</taxon>
        <taxon>Selenomonadales</taxon>
        <taxon>Selenomonadaceae</taxon>
        <taxon>Megamonas</taxon>
    </lineage>
</organism>
<dbReference type="PRINTS" id="PR01484">
    <property type="entry name" value="PRTACTNFAMLY"/>
</dbReference>
<dbReference type="InterPro" id="IPR005546">
    <property type="entry name" value="Autotransporte_beta"/>
</dbReference>
<reference evidence="2" key="2">
    <citation type="submission" date="2021-09" db="EMBL/GenBank/DDBJ databases">
        <authorList>
            <person name="Gilroy R."/>
        </authorList>
    </citation>
    <scope>NUCLEOTIDE SEQUENCE</scope>
    <source>
        <strain evidence="2">7318</strain>
    </source>
</reference>
<evidence type="ECO:0000313" key="2">
    <source>
        <dbReference type="EMBL" id="HJF85773.1"/>
    </source>
</evidence>
<protein>
    <submittedName>
        <fullName evidence="2">Autotransporter outer membrane beta-barrel domain-containing protein</fullName>
    </submittedName>
</protein>
<name>A0A921HQJ5_9FIRM</name>
<sequence>MIYVYDGTGANDLNLRIANETEVLSGLQNGEKLRFATVASAGHGFGDEYIVRDRGVINSGFRIEYENYDENATEENNKYNGGEFSENKPGNDYVTDLYKDGENVYIVRDTSKDAGLSDAGKTIINMSRANYKNAIYMDRLNKRLGEARYINGEEEQGMWVRLRHDRIGQSGDFRSMNTMYELGYDVKQDCDNGERRIGMAIDYMRGSTSYSDIAGKGETKRYGLWLYDTWLGDKGHYVDYVAKWGHLDNDFDIYTMTGGEKVNGDYSNNVFSVSAEYGKKNDMGNNWYFEPQAQLQLARVTGADYVSSQNTKVSVDGINSLIGRAGFRLGRDLNENSTVYVKADLLHEFLGDQTITATDATGTFRDTFENKGTWYDVGFGFATALGNNSYAFMDFEKSFGNDNDETYQINAGVQWTF</sequence>
<dbReference type="Gene3D" id="2.40.128.130">
    <property type="entry name" value="Autotransporter beta-domain"/>
    <property type="match status" value="1"/>
</dbReference>
<dbReference type="InterPro" id="IPR051551">
    <property type="entry name" value="Autotransporter_adhesion"/>
</dbReference>
<dbReference type="Pfam" id="PF03797">
    <property type="entry name" value="Autotransporter"/>
    <property type="match status" value="1"/>
</dbReference>
<dbReference type="PROSITE" id="PS51208">
    <property type="entry name" value="AUTOTRANSPORTER"/>
    <property type="match status" value="1"/>
</dbReference>
<evidence type="ECO:0000259" key="1">
    <source>
        <dbReference type="PROSITE" id="PS51208"/>
    </source>
</evidence>
<dbReference type="AlphaFoldDB" id="A0A921HQJ5"/>
<accession>A0A921HQJ5</accession>
<dbReference type="SUPFAM" id="SSF103515">
    <property type="entry name" value="Autotransporter"/>
    <property type="match status" value="1"/>
</dbReference>
<evidence type="ECO:0000313" key="3">
    <source>
        <dbReference type="Proteomes" id="UP000780768"/>
    </source>
</evidence>
<dbReference type="InterPro" id="IPR003991">
    <property type="entry name" value="Pertactin_virulence_factor"/>
</dbReference>
<comment type="caution">
    <text evidence="2">The sequence shown here is derived from an EMBL/GenBank/DDBJ whole genome shotgun (WGS) entry which is preliminary data.</text>
</comment>
<dbReference type="Proteomes" id="UP000780768">
    <property type="component" value="Unassembled WGS sequence"/>
</dbReference>
<feature type="domain" description="Autotransporter" evidence="1">
    <location>
        <begin position="151"/>
        <end position="417"/>
    </location>
</feature>
<dbReference type="SMART" id="SM00869">
    <property type="entry name" value="Autotransporter"/>
    <property type="match status" value="1"/>
</dbReference>
<reference evidence="2" key="1">
    <citation type="journal article" date="2021" name="PeerJ">
        <title>Extensive microbial diversity within the chicken gut microbiome revealed by metagenomics and culture.</title>
        <authorList>
            <person name="Gilroy R."/>
            <person name="Ravi A."/>
            <person name="Getino M."/>
            <person name="Pursley I."/>
            <person name="Horton D.L."/>
            <person name="Alikhan N.F."/>
            <person name="Baker D."/>
            <person name="Gharbi K."/>
            <person name="Hall N."/>
            <person name="Watson M."/>
            <person name="Adriaenssens E.M."/>
            <person name="Foster-Nyarko E."/>
            <person name="Jarju S."/>
            <person name="Secka A."/>
            <person name="Antonio M."/>
            <person name="Oren A."/>
            <person name="Chaudhuri R.R."/>
            <person name="La Ragione R."/>
            <person name="Hildebrand F."/>
            <person name="Pallen M.J."/>
        </authorList>
    </citation>
    <scope>NUCLEOTIDE SEQUENCE</scope>
    <source>
        <strain evidence="2">7318</strain>
    </source>
</reference>
<proteinExistence type="predicted"/>
<dbReference type="GO" id="GO:0019867">
    <property type="term" value="C:outer membrane"/>
    <property type="evidence" value="ECO:0007669"/>
    <property type="project" value="InterPro"/>
</dbReference>
<dbReference type="PANTHER" id="PTHR35037">
    <property type="entry name" value="C-TERMINAL REGION OF AIDA-LIKE PROTEIN"/>
    <property type="match status" value="1"/>
</dbReference>